<comment type="caution">
    <text evidence="6">The sequence shown here is derived from an EMBL/GenBank/DDBJ whole genome shotgun (WGS) entry which is preliminary data.</text>
</comment>
<keyword evidence="2" id="KW-0238">DNA-binding</keyword>
<evidence type="ECO:0000259" key="4">
    <source>
        <dbReference type="PROSITE" id="PS50932"/>
    </source>
</evidence>
<dbReference type="InterPro" id="IPR010982">
    <property type="entry name" value="Lambda_DNA-bd_dom_sf"/>
</dbReference>
<dbReference type="Pfam" id="PF00356">
    <property type="entry name" value="LacI"/>
    <property type="match status" value="1"/>
</dbReference>
<dbReference type="AlphaFoldDB" id="A0A366K6I1"/>
<dbReference type="PROSITE" id="PS50932">
    <property type="entry name" value="HTH_LACI_2"/>
    <property type="match status" value="1"/>
</dbReference>
<dbReference type="SMART" id="SM00354">
    <property type="entry name" value="HTH_LACI"/>
    <property type="match status" value="1"/>
</dbReference>
<dbReference type="RefSeq" id="WP_113860635.1">
    <property type="nucleotide sequence ID" value="NZ_PDCG01000008.1"/>
</dbReference>
<name>A0A366K6I1_9BIFI</name>
<evidence type="ECO:0000313" key="6">
    <source>
        <dbReference type="EMBL" id="RBP97346.1"/>
    </source>
</evidence>
<dbReference type="InterPro" id="IPR001387">
    <property type="entry name" value="Cro/C1-type_HTH"/>
</dbReference>
<dbReference type="Gene3D" id="1.10.260.40">
    <property type="entry name" value="lambda repressor-like DNA-binding domains"/>
    <property type="match status" value="1"/>
</dbReference>
<evidence type="ECO:0000256" key="2">
    <source>
        <dbReference type="ARBA" id="ARBA00023125"/>
    </source>
</evidence>
<dbReference type="GO" id="GO:0003700">
    <property type="term" value="F:DNA-binding transcription factor activity"/>
    <property type="evidence" value="ECO:0007669"/>
    <property type="project" value="TreeGrafter"/>
</dbReference>
<dbReference type="OrthoDB" id="252678at2"/>
<dbReference type="Gene3D" id="3.40.50.2300">
    <property type="match status" value="2"/>
</dbReference>
<dbReference type="Proteomes" id="UP000252530">
    <property type="component" value="Unassembled WGS sequence"/>
</dbReference>
<dbReference type="GO" id="GO:0000976">
    <property type="term" value="F:transcription cis-regulatory region binding"/>
    <property type="evidence" value="ECO:0007669"/>
    <property type="project" value="TreeGrafter"/>
</dbReference>
<organism evidence="6 7">
    <name type="scientific">Bifidobacterium aemilianum</name>
    <dbReference type="NCBI Taxonomy" id="2493120"/>
    <lineage>
        <taxon>Bacteria</taxon>
        <taxon>Bacillati</taxon>
        <taxon>Actinomycetota</taxon>
        <taxon>Actinomycetes</taxon>
        <taxon>Bifidobacteriales</taxon>
        <taxon>Bifidobacteriaceae</taxon>
        <taxon>Bifidobacterium</taxon>
    </lineage>
</organism>
<evidence type="ECO:0000259" key="5">
    <source>
        <dbReference type="PROSITE" id="PS50943"/>
    </source>
</evidence>
<dbReference type="InterPro" id="IPR028082">
    <property type="entry name" value="Peripla_BP_I"/>
</dbReference>
<keyword evidence="1" id="KW-0805">Transcription regulation</keyword>
<dbReference type="SUPFAM" id="SSF47413">
    <property type="entry name" value="lambda repressor-like DNA-binding domains"/>
    <property type="match status" value="1"/>
</dbReference>
<dbReference type="PROSITE" id="PS50943">
    <property type="entry name" value="HTH_CROC1"/>
    <property type="match status" value="1"/>
</dbReference>
<keyword evidence="7" id="KW-1185">Reference proteome</keyword>
<dbReference type="SUPFAM" id="SSF53822">
    <property type="entry name" value="Periplasmic binding protein-like I"/>
    <property type="match status" value="1"/>
</dbReference>
<sequence>MPGIKDVAQLAGVSASTVSYVLTGKRSISAKTTNKVMKAIDQLGYTPDARGQRLRGSRSQVIALSEPIREGMNQVQYSAYFMQAALQARKAGYDVLLLGAEDAVGDIRRVTNGNQADGVVLLDVMADDNRSAEAGSYTKPSVAIGYPHSHESCACIDIDFVALGKMAARKLDDFGHKRVVLLRGLEDNYARGAGYMLLFRASFLSNCEKLGIEVRESGKVTPDFDAEGFVRNLILGPKAPTAIVNQSQAGILNVVLDALGKARIRVPEDLSVISCGTFLQGEMIRYPVSEVPLDPGTLCRKVITVLVDAIENKRDIRGLVELTEPTYVDRGSLGPAPGDGKEIGQTL</sequence>
<dbReference type="PANTHER" id="PTHR30146">
    <property type="entry name" value="LACI-RELATED TRANSCRIPTIONAL REPRESSOR"/>
    <property type="match status" value="1"/>
</dbReference>
<reference evidence="6 7" key="1">
    <citation type="submission" date="2017-10" db="EMBL/GenBank/DDBJ databases">
        <title>Bifidobacterium xylocopum sp. nov. and Bifidobacterium aemilianum sp. nov., from the carpenter bee (Xylocopa violacea) digestive tract.</title>
        <authorList>
            <person name="Alberoni D."/>
            <person name="Baffoni L."/>
            <person name="Di Gioia D."/>
            <person name="Gaggia F."/>
            <person name="Biavati B."/>
        </authorList>
    </citation>
    <scope>NUCLEOTIDE SEQUENCE [LARGE SCALE GENOMIC DNA]</scope>
    <source>
        <strain evidence="6 7">XV10</strain>
    </source>
</reference>
<gene>
    <name evidence="6" type="ORF">CRD60_07365</name>
</gene>
<protein>
    <submittedName>
        <fullName evidence="6">LacI family transcriptional regulator</fullName>
    </submittedName>
</protein>
<feature type="domain" description="HTH lacI-type" evidence="4">
    <location>
        <begin position="2"/>
        <end position="56"/>
    </location>
</feature>
<dbReference type="PANTHER" id="PTHR30146:SF153">
    <property type="entry name" value="LACTOSE OPERON REPRESSOR"/>
    <property type="match status" value="1"/>
</dbReference>
<evidence type="ECO:0000313" key="7">
    <source>
        <dbReference type="Proteomes" id="UP000252530"/>
    </source>
</evidence>
<dbReference type="EMBL" id="PDCG01000008">
    <property type="protein sequence ID" value="RBP97346.1"/>
    <property type="molecule type" value="Genomic_DNA"/>
</dbReference>
<dbReference type="CDD" id="cd01392">
    <property type="entry name" value="HTH_LacI"/>
    <property type="match status" value="1"/>
</dbReference>
<dbReference type="Pfam" id="PF13377">
    <property type="entry name" value="Peripla_BP_3"/>
    <property type="match status" value="1"/>
</dbReference>
<evidence type="ECO:0000256" key="3">
    <source>
        <dbReference type="ARBA" id="ARBA00023163"/>
    </source>
</evidence>
<dbReference type="PROSITE" id="PS00356">
    <property type="entry name" value="HTH_LACI_1"/>
    <property type="match status" value="1"/>
</dbReference>
<evidence type="ECO:0000256" key="1">
    <source>
        <dbReference type="ARBA" id="ARBA00023015"/>
    </source>
</evidence>
<keyword evidence="3" id="KW-0804">Transcription</keyword>
<accession>A0A366K6I1</accession>
<proteinExistence type="predicted"/>
<feature type="domain" description="HTH cro/C1-type" evidence="5">
    <location>
        <begin position="5"/>
        <end position="50"/>
    </location>
</feature>
<dbReference type="InterPro" id="IPR046335">
    <property type="entry name" value="LacI/GalR-like_sensor"/>
</dbReference>
<dbReference type="InterPro" id="IPR000843">
    <property type="entry name" value="HTH_LacI"/>
</dbReference>